<organism evidence="3 4">
    <name type="scientific">Teratosphaeria nubilosa</name>
    <dbReference type="NCBI Taxonomy" id="161662"/>
    <lineage>
        <taxon>Eukaryota</taxon>
        <taxon>Fungi</taxon>
        <taxon>Dikarya</taxon>
        <taxon>Ascomycota</taxon>
        <taxon>Pezizomycotina</taxon>
        <taxon>Dothideomycetes</taxon>
        <taxon>Dothideomycetidae</taxon>
        <taxon>Mycosphaerellales</taxon>
        <taxon>Teratosphaeriaceae</taxon>
        <taxon>Teratosphaeria</taxon>
    </lineage>
</organism>
<keyword evidence="2" id="KW-0732">Signal</keyword>
<gene>
    <name evidence="3" type="ORF">EJ03DRAFT_45589</name>
</gene>
<feature type="transmembrane region" description="Helical" evidence="1">
    <location>
        <begin position="38"/>
        <end position="58"/>
    </location>
</feature>
<evidence type="ECO:0000256" key="2">
    <source>
        <dbReference type="SAM" id="SignalP"/>
    </source>
</evidence>
<dbReference type="AlphaFoldDB" id="A0A6G1LG16"/>
<feature type="chain" id="PRO_5026068807" evidence="2">
    <location>
        <begin position="19"/>
        <end position="137"/>
    </location>
</feature>
<keyword evidence="1" id="KW-1133">Transmembrane helix</keyword>
<name>A0A6G1LG16_9PEZI</name>
<evidence type="ECO:0000313" key="3">
    <source>
        <dbReference type="EMBL" id="KAF2771104.1"/>
    </source>
</evidence>
<dbReference type="Proteomes" id="UP000799436">
    <property type="component" value="Unassembled WGS sequence"/>
</dbReference>
<evidence type="ECO:0000256" key="1">
    <source>
        <dbReference type="SAM" id="Phobius"/>
    </source>
</evidence>
<feature type="signal peptide" evidence="2">
    <location>
        <begin position="1"/>
        <end position="18"/>
    </location>
</feature>
<accession>A0A6G1LG16</accession>
<sequence length="137" mass="15360">MKLTTLVPLLAYATTALAMCMATCPDGVRSYPCPVESLLHFAISTALCFPCLLILYILMKLHIIDECWPLFLRQLDTLPTRRGSRFYGALQNLVVVQMREGHCRMSGANWQPDGELMSLGTLKYRISSDANCTTIEQ</sequence>
<keyword evidence="4" id="KW-1185">Reference proteome</keyword>
<keyword evidence="1" id="KW-0812">Transmembrane</keyword>
<protein>
    <submittedName>
        <fullName evidence="3">Uncharacterized protein</fullName>
    </submittedName>
</protein>
<proteinExistence type="predicted"/>
<reference evidence="3" key="1">
    <citation type="journal article" date="2020" name="Stud. Mycol.">
        <title>101 Dothideomycetes genomes: a test case for predicting lifestyles and emergence of pathogens.</title>
        <authorList>
            <person name="Haridas S."/>
            <person name="Albert R."/>
            <person name="Binder M."/>
            <person name="Bloem J."/>
            <person name="Labutti K."/>
            <person name="Salamov A."/>
            <person name="Andreopoulos B."/>
            <person name="Baker S."/>
            <person name="Barry K."/>
            <person name="Bills G."/>
            <person name="Bluhm B."/>
            <person name="Cannon C."/>
            <person name="Castanera R."/>
            <person name="Culley D."/>
            <person name="Daum C."/>
            <person name="Ezra D."/>
            <person name="Gonzalez J."/>
            <person name="Henrissat B."/>
            <person name="Kuo A."/>
            <person name="Liang C."/>
            <person name="Lipzen A."/>
            <person name="Lutzoni F."/>
            <person name="Magnuson J."/>
            <person name="Mondo S."/>
            <person name="Nolan M."/>
            <person name="Ohm R."/>
            <person name="Pangilinan J."/>
            <person name="Park H.-J."/>
            <person name="Ramirez L."/>
            <person name="Alfaro M."/>
            <person name="Sun H."/>
            <person name="Tritt A."/>
            <person name="Yoshinaga Y."/>
            <person name="Zwiers L.-H."/>
            <person name="Turgeon B."/>
            <person name="Goodwin S."/>
            <person name="Spatafora J."/>
            <person name="Crous P."/>
            <person name="Grigoriev I."/>
        </authorList>
    </citation>
    <scope>NUCLEOTIDE SEQUENCE</scope>
    <source>
        <strain evidence="3">CBS 116005</strain>
    </source>
</reference>
<dbReference type="EMBL" id="ML995821">
    <property type="protein sequence ID" value="KAF2771104.1"/>
    <property type="molecule type" value="Genomic_DNA"/>
</dbReference>
<evidence type="ECO:0000313" key="4">
    <source>
        <dbReference type="Proteomes" id="UP000799436"/>
    </source>
</evidence>
<keyword evidence="1" id="KW-0472">Membrane</keyword>